<name>A0A4Y7Q135_9AGAM</name>
<dbReference type="EMBL" id="ML170181">
    <property type="protein sequence ID" value="TDL21357.1"/>
    <property type="molecule type" value="Genomic_DNA"/>
</dbReference>
<sequence length="78" mass="9025">MLREIRTASRAVPWRVAILSFANVWPAHGNIVEFGGLCRVITAVLYRNEYTVRNKSFRWKKNKSVSQTRWETNGSGRS</sequence>
<proteinExistence type="predicted"/>
<evidence type="ECO:0000313" key="2">
    <source>
        <dbReference type="Proteomes" id="UP000294933"/>
    </source>
</evidence>
<accession>A0A4Y7Q135</accession>
<protein>
    <submittedName>
        <fullName evidence="1">Uncharacterized protein</fullName>
    </submittedName>
</protein>
<reference evidence="1 2" key="1">
    <citation type="submission" date="2018-06" db="EMBL/GenBank/DDBJ databases">
        <title>A transcriptomic atlas of mushroom development highlights an independent origin of complex multicellularity.</title>
        <authorList>
            <consortium name="DOE Joint Genome Institute"/>
            <person name="Krizsan K."/>
            <person name="Almasi E."/>
            <person name="Merenyi Z."/>
            <person name="Sahu N."/>
            <person name="Viragh M."/>
            <person name="Koszo T."/>
            <person name="Mondo S."/>
            <person name="Kiss B."/>
            <person name="Balint B."/>
            <person name="Kues U."/>
            <person name="Barry K."/>
            <person name="Hegedus J.C."/>
            <person name="Henrissat B."/>
            <person name="Johnson J."/>
            <person name="Lipzen A."/>
            <person name="Ohm R."/>
            <person name="Nagy I."/>
            <person name="Pangilinan J."/>
            <person name="Yan J."/>
            <person name="Xiong Y."/>
            <person name="Grigoriev I.V."/>
            <person name="Hibbett D.S."/>
            <person name="Nagy L.G."/>
        </authorList>
    </citation>
    <scope>NUCLEOTIDE SEQUENCE [LARGE SCALE GENOMIC DNA]</scope>
    <source>
        <strain evidence="1 2">SZMC22713</strain>
    </source>
</reference>
<gene>
    <name evidence="1" type="ORF">BD410DRAFT_789790</name>
</gene>
<dbReference type="Proteomes" id="UP000294933">
    <property type="component" value="Unassembled WGS sequence"/>
</dbReference>
<dbReference type="AlphaFoldDB" id="A0A4Y7Q135"/>
<organism evidence="1 2">
    <name type="scientific">Rickenella mellea</name>
    <dbReference type="NCBI Taxonomy" id="50990"/>
    <lineage>
        <taxon>Eukaryota</taxon>
        <taxon>Fungi</taxon>
        <taxon>Dikarya</taxon>
        <taxon>Basidiomycota</taxon>
        <taxon>Agaricomycotina</taxon>
        <taxon>Agaricomycetes</taxon>
        <taxon>Hymenochaetales</taxon>
        <taxon>Rickenellaceae</taxon>
        <taxon>Rickenella</taxon>
    </lineage>
</organism>
<keyword evidence="2" id="KW-1185">Reference proteome</keyword>
<evidence type="ECO:0000313" key="1">
    <source>
        <dbReference type="EMBL" id="TDL21357.1"/>
    </source>
</evidence>
<dbReference type="VEuPathDB" id="FungiDB:BD410DRAFT_789790"/>